<evidence type="ECO:0008006" key="3">
    <source>
        <dbReference type="Google" id="ProtNLM"/>
    </source>
</evidence>
<evidence type="ECO:0000313" key="1">
    <source>
        <dbReference type="EMBL" id="UJS23040.1"/>
    </source>
</evidence>
<organism evidence="1 2">
    <name type="scientific">Thiothrix winogradskyi</name>
    <dbReference type="NCBI Taxonomy" id="96472"/>
    <lineage>
        <taxon>Bacteria</taxon>
        <taxon>Pseudomonadati</taxon>
        <taxon>Pseudomonadota</taxon>
        <taxon>Gammaproteobacteria</taxon>
        <taxon>Thiotrichales</taxon>
        <taxon>Thiotrichaceae</taxon>
        <taxon>Thiothrix</taxon>
    </lineage>
</organism>
<proteinExistence type="predicted"/>
<name>A0ABY3SX77_9GAMM</name>
<gene>
    <name evidence="1" type="ORF">L2Y54_13945</name>
</gene>
<dbReference type="EMBL" id="CP091244">
    <property type="protein sequence ID" value="UJS23040.1"/>
    <property type="molecule type" value="Genomic_DNA"/>
</dbReference>
<dbReference type="Proteomes" id="UP001054801">
    <property type="component" value="Chromosome"/>
</dbReference>
<protein>
    <recommendedName>
        <fullName evidence="3">Antitoxin</fullName>
    </recommendedName>
</protein>
<accession>A0ABY3SX77</accession>
<sequence length="95" mass="10815">MKEYKLDTEEQDILDAFDANEFQSDISPSRRDFIKKSALQASKKDKIINIRISSRDLVVLQRRALAEGMPYQTLLSSILHKYASGTLQDIIAANK</sequence>
<reference evidence="1" key="1">
    <citation type="journal article" date="2022" name="Microorganisms">
        <title>Two New Species of Filamentous Sulfur Bacteria of the Genus Thiothrix, Thiothrix winogradskyi sp. nov. and 'Candidatus Thiothrix sulfatifontis' sp. nov.</title>
        <authorList>
            <person name="Ravin N.V."/>
            <person name="Rossetti S."/>
            <person name="Beletsky A.V."/>
            <person name="Kadnikov V.V."/>
            <person name="Rudenko T.S."/>
            <person name="Smolyakov D.D."/>
            <person name="Moskvitina M.I."/>
            <person name="Gureeva M.V."/>
            <person name="Mardanov A.V."/>
            <person name="Grabovich M.Y."/>
        </authorList>
    </citation>
    <scope>NUCLEOTIDE SEQUENCE</scope>
    <source>
        <strain evidence="1">CT3</strain>
    </source>
</reference>
<keyword evidence="2" id="KW-1185">Reference proteome</keyword>
<dbReference type="RefSeq" id="WP_236496880.1">
    <property type="nucleotide sequence ID" value="NZ_CP091244.1"/>
</dbReference>
<evidence type="ECO:0000313" key="2">
    <source>
        <dbReference type="Proteomes" id="UP001054801"/>
    </source>
</evidence>